<protein>
    <submittedName>
        <fullName evidence="1">Dde superfamily endonuclease</fullName>
    </submittedName>
</protein>
<evidence type="ECO:0000313" key="2">
    <source>
        <dbReference type="Proteomes" id="UP001056778"/>
    </source>
</evidence>
<organism evidence="1 2">
    <name type="scientific">Holotrichia oblita</name>
    <name type="common">Chafer beetle</name>
    <dbReference type="NCBI Taxonomy" id="644536"/>
    <lineage>
        <taxon>Eukaryota</taxon>
        <taxon>Metazoa</taxon>
        <taxon>Ecdysozoa</taxon>
        <taxon>Arthropoda</taxon>
        <taxon>Hexapoda</taxon>
        <taxon>Insecta</taxon>
        <taxon>Pterygota</taxon>
        <taxon>Neoptera</taxon>
        <taxon>Endopterygota</taxon>
        <taxon>Coleoptera</taxon>
        <taxon>Polyphaga</taxon>
        <taxon>Scarabaeiformia</taxon>
        <taxon>Scarabaeidae</taxon>
        <taxon>Melolonthinae</taxon>
        <taxon>Holotrichia</taxon>
    </lineage>
</organism>
<reference evidence="1" key="1">
    <citation type="submission" date="2022-04" db="EMBL/GenBank/DDBJ databases">
        <title>Chromosome-scale genome assembly of Holotrichia oblita Faldermann.</title>
        <authorList>
            <person name="Rongchong L."/>
        </authorList>
    </citation>
    <scope>NUCLEOTIDE SEQUENCE</scope>
    <source>
        <strain evidence="1">81SQS9</strain>
    </source>
</reference>
<comment type="caution">
    <text evidence="1">The sequence shown here is derived from an EMBL/GenBank/DDBJ whole genome shotgun (WGS) entry which is preliminary data.</text>
</comment>
<accession>A0ACB9SJL4</accession>
<keyword evidence="1" id="KW-0378">Hydrolase</keyword>
<evidence type="ECO:0000313" key="1">
    <source>
        <dbReference type="EMBL" id="KAI4455533.1"/>
    </source>
</evidence>
<dbReference type="EMBL" id="CM043023">
    <property type="protein sequence ID" value="KAI4455533.1"/>
    <property type="molecule type" value="Genomic_DNA"/>
</dbReference>
<keyword evidence="2" id="KW-1185">Reference proteome</keyword>
<keyword evidence="1" id="KW-0255">Endonuclease</keyword>
<sequence>MKADEIGLVAKKDALIRHYGENYLKKHKRAQIMTACSNKLRECARLLIEVRRRTNNTVLTFFDMLNTNLFDSIVASSKTISGYEEDNKKFKAPSLAIHMGTTLKQICDLCSHLILKGVFKCTNIEEKLKDIKRLKHMIETQWNCEISSLAIKDLAENKWNKPIRLPLTKDVIKFRDYVIQISNENFNVLQTNKSNKNAFKILTESSLCLTILFNRRRIGDVQYVHVESYLKNFETMDQEEFSSVLTESEKVLTSTYKRVVAGGKGSRAITILFPKNLQKYIDLLLEIRRESDMVPNTNPYLFACPGIENQWIRADVAIRKLAYASGVENPQAISSNRLRKQIGTLMQIMNLSKEDYAQFAKFMGHTEKTHKEFYEITQDAYQTAKVSKLLALFDKGQGFEYKGKPLNDINLASLKEPESDIDEDIDIESSEAVTSTSNEQLPSTSQEFSEQSDISDDKSVIKQCKDKKSKTVKGENHPDAPDVEMQVIAIAEDEDIAGQSSVLSNNTNISDSSSKIACKECRKLKRRRCATKPKELKLRMKLKQANNLMTNYKFQRMLQRMPQNAATFIKCQIRQTGRQSRGHRFTTDENIRYNVSRRMCLFAYPPPGASIMVDRGFKHIQNLLARTGCKLIRPPGVQGQTKLSKKEVLETKRIASLRIHIERTIRRIREFKLLKPHSCINNKFVTGIDDAITIAAA</sequence>
<name>A0ACB9SJL4_HOLOL</name>
<dbReference type="Proteomes" id="UP001056778">
    <property type="component" value="Chromosome 9"/>
</dbReference>
<keyword evidence="1" id="KW-0540">Nuclease</keyword>
<proteinExistence type="predicted"/>
<gene>
    <name evidence="1" type="ORF">MML48_9g00013208</name>
</gene>